<evidence type="ECO:0000313" key="5">
    <source>
        <dbReference type="Proteomes" id="UP000266327"/>
    </source>
</evidence>
<protein>
    <submittedName>
        <fullName evidence="4">ABC transporter substrate-binding protein</fullName>
    </submittedName>
</protein>
<dbReference type="InterPro" id="IPR051010">
    <property type="entry name" value="BCAA_transport"/>
</dbReference>
<accession>A0A3A3FWN7</accession>
<gene>
    <name evidence="4" type="ORF">D3878_02755</name>
</gene>
<dbReference type="InterPro" id="IPR028081">
    <property type="entry name" value="Leu-bd"/>
</dbReference>
<organism evidence="4 5">
    <name type="scientific">Noviherbaspirillum sedimenti</name>
    <dbReference type="NCBI Taxonomy" id="2320865"/>
    <lineage>
        <taxon>Bacteria</taxon>
        <taxon>Pseudomonadati</taxon>
        <taxon>Pseudomonadota</taxon>
        <taxon>Betaproteobacteria</taxon>
        <taxon>Burkholderiales</taxon>
        <taxon>Oxalobacteraceae</taxon>
        <taxon>Noviherbaspirillum</taxon>
    </lineage>
</organism>
<dbReference type="EMBL" id="QYUQ01000002">
    <property type="protein sequence ID" value="RJG00633.1"/>
    <property type="molecule type" value="Genomic_DNA"/>
</dbReference>
<dbReference type="SUPFAM" id="SSF53822">
    <property type="entry name" value="Periplasmic binding protein-like I"/>
    <property type="match status" value="1"/>
</dbReference>
<feature type="domain" description="Leucine-binding protein" evidence="3">
    <location>
        <begin position="23"/>
        <end position="352"/>
    </location>
</feature>
<dbReference type="Proteomes" id="UP000266327">
    <property type="component" value="Unassembled WGS sequence"/>
</dbReference>
<dbReference type="AlphaFoldDB" id="A0A3A3FWN7"/>
<dbReference type="RefSeq" id="WP_119784088.1">
    <property type="nucleotide sequence ID" value="NZ_QYUQ01000002.1"/>
</dbReference>
<comment type="similarity">
    <text evidence="1">Belongs to the leucine-binding protein family.</text>
</comment>
<dbReference type="OrthoDB" id="5290698at2"/>
<sequence length="378" mass="41301">MMSDSAQKKPVVNPRRPTTLPYRVGLLIDWAYETAPVNDYADAITLACEEAHAKGLIDRPVELVVRRVYGGPNASALDVLAAFRELINERVLAVIGPTLPDDMMACRQEFDRAATPVLSFGGTMGISSPYVFQLPNGTYADEVHMIVNYARASGCKSIGLLRDQTLMGMEYQATFALATRDAGIRVAGVHGIRPSPDNPELLEGLKALRDADADALLVISVSLQAPIEAALKQLDWSPMKLMVCNFVASIPGFDGAEPFEGWVGIDQYHEENPVFRNLVARFSDRFGRHAAHTYQAIGYDIGRALCYAFSMMAPATPEGLREALEKVRMLPAAAGGPGTVISFSQSTRRGYQGNYLVYRRVTNGRNEAIGTLGDHLYK</sequence>
<dbReference type="PANTHER" id="PTHR30483:SF6">
    <property type="entry name" value="PERIPLASMIC BINDING PROTEIN OF ABC TRANSPORTER FOR NATURAL AMINO ACIDS"/>
    <property type="match status" value="1"/>
</dbReference>
<dbReference type="InterPro" id="IPR028082">
    <property type="entry name" value="Peripla_BP_I"/>
</dbReference>
<dbReference type="PANTHER" id="PTHR30483">
    <property type="entry name" value="LEUCINE-SPECIFIC-BINDING PROTEIN"/>
    <property type="match status" value="1"/>
</dbReference>
<evidence type="ECO:0000256" key="1">
    <source>
        <dbReference type="ARBA" id="ARBA00010062"/>
    </source>
</evidence>
<dbReference type="Pfam" id="PF13458">
    <property type="entry name" value="Peripla_BP_6"/>
    <property type="match status" value="1"/>
</dbReference>
<comment type="caution">
    <text evidence="4">The sequence shown here is derived from an EMBL/GenBank/DDBJ whole genome shotgun (WGS) entry which is preliminary data.</text>
</comment>
<keyword evidence="2" id="KW-0732">Signal</keyword>
<proteinExistence type="inferred from homology"/>
<reference evidence="5" key="1">
    <citation type="submission" date="2018-09" db="EMBL/GenBank/DDBJ databases">
        <authorList>
            <person name="Zhu H."/>
        </authorList>
    </citation>
    <scope>NUCLEOTIDE SEQUENCE [LARGE SCALE GENOMIC DNA]</scope>
    <source>
        <strain evidence="5">K1S02-23</strain>
    </source>
</reference>
<dbReference type="Gene3D" id="3.40.50.2300">
    <property type="match status" value="2"/>
</dbReference>
<evidence type="ECO:0000259" key="3">
    <source>
        <dbReference type="Pfam" id="PF13458"/>
    </source>
</evidence>
<evidence type="ECO:0000313" key="4">
    <source>
        <dbReference type="EMBL" id="RJG00633.1"/>
    </source>
</evidence>
<name>A0A3A3FWN7_9BURK</name>
<keyword evidence="5" id="KW-1185">Reference proteome</keyword>
<evidence type="ECO:0000256" key="2">
    <source>
        <dbReference type="ARBA" id="ARBA00022729"/>
    </source>
</evidence>